<organism evidence="1 2">
    <name type="scientific">Mycena metata</name>
    <dbReference type="NCBI Taxonomy" id="1033252"/>
    <lineage>
        <taxon>Eukaryota</taxon>
        <taxon>Fungi</taxon>
        <taxon>Dikarya</taxon>
        <taxon>Basidiomycota</taxon>
        <taxon>Agaricomycotina</taxon>
        <taxon>Agaricomycetes</taxon>
        <taxon>Agaricomycetidae</taxon>
        <taxon>Agaricales</taxon>
        <taxon>Marasmiineae</taxon>
        <taxon>Mycenaceae</taxon>
        <taxon>Mycena</taxon>
    </lineage>
</organism>
<gene>
    <name evidence="1" type="ORF">B0H16DRAFT_1484650</name>
</gene>
<dbReference type="AlphaFoldDB" id="A0AAD7DTG6"/>
<protein>
    <submittedName>
        <fullName evidence="1">Uncharacterized protein</fullName>
    </submittedName>
</protein>
<proteinExistence type="predicted"/>
<evidence type="ECO:0000313" key="1">
    <source>
        <dbReference type="EMBL" id="KAJ7697930.1"/>
    </source>
</evidence>
<sequence length="341" mass="37842">MHPVYGALLFAVQAGPLGQFSFDNWGDIKVRDSARNKIVLTRRATKFLATLKAKWTAENWQELEVEAEAWLEVKKRVTSSSRGASEALSEAEVVEEDDEAIFGHLGLRQKTWLTQRRTSLREMRLWRLWRLAQDPKDAKDKPVILLMQERESSRGGDQADPNLNTLIAGTGAYFTACVGDSLKNSKCCSPWFHVAGEAGCSGVKERETSLRSIATLSTSLRIQLARVCVSNILLRMLSSRTPEWKKGLKNLQRNKKGARKARGGGLVTCWEGALNPGELRSGILHRGDSKAEGIFVKGLDEAPAVVTTVKESVGEEDELNVRRRSSPSSQILLIRGQTLET</sequence>
<evidence type="ECO:0000313" key="2">
    <source>
        <dbReference type="Proteomes" id="UP001215598"/>
    </source>
</evidence>
<reference evidence="1" key="1">
    <citation type="submission" date="2023-03" db="EMBL/GenBank/DDBJ databases">
        <title>Massive genome expansion in bonnet fungi (Mycena s.s.) driven by repeated elements and novel gene families across ecological guilds.</title>
        <authorList>
            <consortium name="Lawrence Berkeley National Laboratory"/>
            <person name="Harder C.B."/>
            <person name="Miyauchi S."/>
            <person name="Viragh M."/>
            <person name="Kuo A."/>
            <person name="Thoen E."/>
            <person name="Andreopoulos B."/>
            <person name="Lu D."/>
            <person name="Skrede I."/>
            <person name="Drula E."/>
            <person name="Henrissat B."/>
            <person name="Morin E."/>
            <person name="Kohler A."/>
            <person name="Barry K."/>
            <person name="LaButti K."/>
            <person name="Morin E."/>
            <person name="Salamov A."/>
            <person name="Lipzen A."/>
            <person name="Mereny Z."/>
            <person name="Hegedus B."/>
            <person name="Baldrian P."/>
            <person name="Stursova M."/>
            <person name="Weitz H."/>
            <person name="Taylor A."/>
            <person name="Grigoriev I.V."/>
            <person name="Nagy L.G."/>
            <person name="Martin F."/>
            <person name="Kauserud H."/>
        </authorList>
    </citation>
    <scope>NUCLEOTIDE SEQUENCE</scope>
    <source>
        <strain evidence="1">CBHHK182m</strain>
    </source>
</reference>
<dbReference type="Proteomes" id="UP001215598">
    <property type="component" value="Unassembled WGS sequence"/>
</dbReference>
<comment type="caution">
    <text evidence="1">The sequence shown here is derived from an EMBL/GenBank/DDBJ whole genome shotgun (WGS) entry which is preliminary data.</text>
</comment>
<name>A0AAD7DTG6_9AGAR</name>
<accession>A0AAD7DTG6</accession>
<dbReference type="EMBL" id="JARKIB010000602">
    <property type="protein sequence ID" value="KAJ7697930.1"/>
    <property type="molecule type" value="Genomic_DNA"/>
</dbReference>
<keyword evidence="2" id="KW-1185">Reference proteome</keyword>